<dbReference type="Proteomes" id="UP001589833">
    <property type="component" value="Unassembled WGS sequence"/>
</dbReference>
<sequence length="62" mass="7081">MKPDVAEENSLTYRMVMVAILRTEPYSTTRNVVGLNWGILINSQKPGKTIQSHRIVKGPFFF</sequence>
<dbReference type="EMBL" id="JBHLTR010000006">
    <property type="protein sequence ID" value="MFC0558437.1"/>
    <property type="molecule type" value="Genomic_DNA"/>
</dbReference>
<keyword evidence="2" id="KW-1185">Reference proteome</keyword>
<evidence type="ECO:0000313" key="2">
    <source>
        <dbReference type="Proteomes" id="UP001589833"/>
    </source>
</evidence>
<evidence type="ECO:0000313" key="1">
    <source>
        <dbReference type="EMBL" id="MFC0558437.1"/>
    </source>
</evidence>
<comment type="caution">
    <text evidence="1">The sequence shown here is derived from an EMBL/GenBank/DDBJ whole genome shotgun (WGS) entry which is preliminary data.</text>
</comment>
<proteinExistence type="predicted"/>
<organism evidence="1 2">
    <name type="scientific">Halalkalibacter alkalisediminis</name>
    <dbReference type="NCBI Taxonomy" id="935616"/>
    <lineage>
        <taxon>Bacteria</taxon>
        <taxon>Bacillati</taxon>
        <taxon>Bacillota</taxon>
        <taxon>Bacilli</taxon>
        <taxon>Bacillales</taxon>
        <taxon>Bacillaceae</taxon>
        <taxon>Halalkalibacter</taxon>
    </lineage>
</organism>
<accession>A0ABV6NCC3</accession>
<protein>
    <submittedName>
        <fullName evidence="1">Uncharacterized protein</fullName>
    </submittedName>
</protein>
<name>A0ABV6NCC3_9BACI</name>
<gene>
    <name evidence="1" type="ORF">ACFFH4_05180</name>
</gene>
<reference evidence="1 2" key="1">
    <citation type="submission" date="2024-09" db="EMBL/GenBank/DDBJ databases">
        <authorList>
            <person name="Sun Q."/>
            <person name="Mori K."/>
        </authorList>
    </citation>
    <scope>NUCLEOTIDE SEQUENCE [LARGE SCALE GENOMIC DNA]</scope>
    <source>
        <strain evidence="1 2">NCAIM B.02301</strain>
    </source>
</reference>